<accession>A0A3N4HGI8</accession>
<feature type="compositionally biased region" description="Pro residues" evidence="1">
    <location>
        <begin position="75"/>
        <end position="96"/>
    </location>
</feature>
<dbReference type="Proteomes" id="UP000275078">
    <property type="component" value="Unassembled WGS sequence"/>
</dbReference>
<evidence type="ECO:0000313" key="3">
    <source>
        <dbReference type="Proteomes" id="UP000275078"/>
    </source>
</evidence>
<reference evidence="2 3" key="1">
    <citation type="journal article" date="2018" name="Nat. Ecol. Evol.">
        <title>Pezizomycetes genomes reveal the molecular basis of ectomycorrhizal truffle lifestyle.</title>
        <authorList>
            <person name="Murat C."/>
            <person name="Payen T."/>
            <person name="Noel B."/>
            <person name="Kuo A."/>
            <person name="Morin E."/>
            <person name="Chen J."/>
            <person name="Kohler A."/>
            <person name="Krizsan K."/>
            <person name="Balestrini R."/>
            <person name="Da Silva C."/>
            <person name="Montanini B."/>
            <person name="Hainaut M."/>
            <person name="Levati E."/>
            <person name="Barry K.W."/>
            <person name="Belfiori B."/>
            <person name="Cichocki N."/>
            <person name="Clum A."/>
            <person name="Dockter R.B."/>
            <person name="Fauchery L."/>
            <person name="Guy J."/>
            <person name="Iotti M."/>
            <person name="Le Tacon F."/>
            <person name="Lindquist E.A."/>
            <person name="Lipzen A."/>
            <person name="Malagnac F."/>
            <person name="Mello A."/>
            <person name="Molinier V."/>
            <person name="Miyauchi S."/>
            <person name="Poulain J."/>
            <person name="Riccioni C."/>
            <person name="Rubini A."/>
            <person name="Sitrit Y."/>
            <person name="Splivallo R."/>
            <person name="Traeger S."/>
            <person name="Wang M."/>
            <person name="Zifcakova L."/>
            <person name="Wipf D."/>
            <person name="Zambonelli A."/>
            <person name="Paolocci F."/>
            <person name="Nowrousian M."/>
            <person name="Ottonello S."/>
            <person name="Baldrian P."/>
            <person name="Spatafora J.W."/>
            <person name="Henrissat B."/>
            <person name="Nagy L.G."/>
            <person name="Aury J.M."/>
            <person name="Wincker P."/>
            <person name="Grigoriev I.V."/>
            <person name="Bonfante P."/>
            <person name="Martin F.M."/>
        </authorList>
    </citation>
    <scope>NUCLEOTIDE SEQUENCE [LARGE SCALE GENOMIC DNA]</scope>
    <source>
        <strain evidence="2 3">RN42</strain>
    </source>
</reference>
<feature type="region of interest" description="Disordered" evidence="1">
    <location>
        <begin position="20"/>
        <end position="96"/>
    </location>
</feature>
<keyword evidence="3" id="KW-1185">Reference proteome</keyword>
<dbReference type="EMBL" id="ML119829">
    <property type="protein sequence ID" value="RPA73212.1"/>
    <property type="molecule type" value="Genomic_DNA"/>
</dbReference>
<dbReference type="PRINTS" id="PR01217">
    <property type="entry name" value="PRICHEXTENSN"/>
</dbReference>
<feature type="compositionally biased region" description="Low complexity" evidence="1">
    <location>
        <begin position="49"/>
        <end position="61"/>
    </location>
</feature>
<protein>
    <submittedName>
        <fullName evidence="2">Uncharacterized protein</fullName>
    </submittedName>
</protein>
<proteinExistence type="predicted"/>
<dbReference type="STRING" id="1160509.A0A3N4HGI8"/>
<organism evidence="2 3">
    <name type="scientific">Ascobolus immersus RN42</name>
    <dbReference type="NCBI Taxonomy" id="1160509"/>
    <lineage>
        <taxon>Eukaryota</taxon>
        <taxon>Fungi</taxon>
        <taxon>Dikarya</taxon>
        <taxon>Ascomycota</taxon>
        <taxon>Pezizomycotina</taxon>
        <taxon>Pezizomycetes</taxon>
        <taxon>Pezizales</taxon>
        <taxon>Ascobolaceae</taxon>
        <taxon>Ascobolus</taxon>
    </lineage>
</organism>
<name>A0A3N4HGI8_ASCIM</name>
<sequence length="297" mass="33057">MTNGFLLPNLHGKRARFKRFLSQTPRPEPPLPEKRPTLPGTYPTDSTVSSLIPPLSSIPILTDIRPEPKTHRPTPIYPPSIPPPQPRSTTPPPKPPAPYIPCPKCLPDYSTTPSFVSHEWTLLTSLPAPQPPREDPVLLLRVGQTNIKANLPDLFTAGTEERGCIPRYYYHLRRIGRFHPFFDDASAGGKEEVDVGKWGNIDVLFPLDNWGLQGMCYATVRLRLREVVKVVLRAAGDLEGVGRRDRLREVVGREVLAVGAVEVGVALRGGLGKRERGLGYLRNEVERIIISSRLIEA</sequence>
<gene>
    <name evidence="2" type="ORF">BJ508DRAFT_314008</name>
</gene>
<dbReference type="AlphaFoldDB" id="A0A3N4HGI8"/>
<evidence type="ECO:0000256" key="1">
    <source>
        <dbReference type="SAM" id="MobiDB-lite"/>
    </source>
</evidence>
<evidence type="ECO:0000313" key="2">
    <source>
        <dbReference type="EMBL" id="RPA73212.1"/>
    </source>
</evidence>